<dbReference type="OrthoDB" id="2532955at2759"/>
<dbReference type="EMBL" id="JABAYA010000043">
    <property type="protein sequence ID" value="KAF7728132.1"/>
    <property type="molecule type" value="Genomic_DNA"/>
</dbReference>
<name>A0A8H7EQD6_9FUNG</name>
<evidence type="ECO:0000313" key="4">
    <source>
        <dbReference type="Proteomes" id="UP000605846"/>
    </source>
</evidence>
<gene>
    <name evidence="3" type="ORF">EC973_006647</name>
</gene>
<dbReference type="AlphaFoldDB" id="A0A8H7EQD6"/>
<dbReference type="InterPro" id="IPR052389">
    <property type="entry name" value="Sec_Metab_Biosynth-Assoc"/>
</dbReference>
<organism evidence="3 4">
    <name type="scientific">Apophysomyces ossiformis</name>
    <dbReference type="NCBI Taxonomy" id="679940"/>
    <lineage>
        <taxon>Eukaryota</taxon>
        <taxon>Fungi</taxon>
        <taxon>Fungi incertae sedis</taxon>
        <taxon>Mucoromycota</taxon>
        <taxon>Mucoromycotina</taxon>
        <taxon>Mucoromycetes</taxon>
        <taxon>Mucorales</taxon>
        <taxon>Mucorineae</taxon>
        <taxon>Mucoraceae</taxon>
        <taxon>Apophysomyces</taxon>
    </lineage>
</organism>
<dbReference type="Pfam" id="PF13622">
    <property type="entry name" value="4HBT_3"/>
    <property type="match status" value="1"/>
</dbReference>
<dbReference type="Pfam" id="PF20789">
    <property type="entry name" value="4HBT_3C"/>
    <property type="match status" value="1"/>
</dbReference>
<sequence length="316" mass="36015">METQQQDQIQYAFDKATNTKYLGKLPNGRSVYVGYTDKTWNVGEASSGGYVLSVMMDSILRHYANRYQKHPIAMNAFFLRKTTFGPVVLEIEDIKVSRKGYCLSRTMLKQPKDLKTVIDSLEAYVPEDYVENVYSVTTMGNMEQEEGPTHLHKPWLAPAERELEDFDFLFMNEHVKAKINKHNLPVPLDADRGEEMPGKPEHDHVISFRDGRSVDFKSIPYWSDMLISPVSNLGRTVLDGDRWFATMQLELQFKAIPTGNKILCSFMSSHLVNGRFDLDGALFDPQGNLLALTRHQVLALPWTRNTPSGEVPKPKL</sequence>
<dbReference type="Gene3D" id="2.40.160.210">
    <property type="entry name" value="Acyl-CoA thioesterase, double hotdog domain"/>
    <property type="match status" value="1"/>
</dbReference>
<evidence type="ECO:0000259" key="2">
    <source>
        <dbReference type="Pfam" id="PF20789"/>
    </source>
</evidence>
<proteinExistence type="predicted"/>
<dbReference type="SUPFAM" id="SSF54637">
    <property type="entry name" value="Thioesterase/thiol ester dehydrase-isomerase"/>
    <property type="match status" value="1"/>
</dbReference>
<dbReference type="InterPro" id="IPR049449">
    <property type="entry name" value="TesB_ACOT8-like_N"/>
</dbReference>
<dbReference type="InterPro" id="IPR042171">
    <property type="entry name" value="Acyl-CoA_hotdog"/>
</dbReference>
<dbReference type="PANTHER" id="PTHR38110">
    <property type="entry name" value="CHROMOSOME 23, WHOLE GENOME SHOTGUN SEQUENCE"/>
    <property type="match status" value="1"/>
</dbReference>
<evidence type="ECO:0008006" key="5">
    <source>
        <dbReference type="Google" id="ProtNLM"/>
    </source>
</evidence>
<keyword evidence="4" id="KW-1185">Reference proteome</keyword>
<dbReference type="Proteomes" id="UP000605846">
    <property type="component" value="Unassembled WGS sequence"/>
</dbReference>
<dbReference type="PANTHER" id="PTHR38110:SF1">
    <property type="entry name" value="THIOESTERASE DOMAIN-CONTAINING PROTEIN"/>
    <property type="match status" value="1"/>
</dbReference>
<feature type="domain" description="Acyl-CoA thioesterase-like C-terminal" evidence="2">
    <location>
        <begin position="178"/>
        <end position="298"/>
    </location>
</feature>
<reference evidence="3" key="1">
    <citation type="submission" date="2020-01" db="EMBL/GenBank/DDBJ databases">
        <title>Genome Sequencing of Three Apophysomyces-Like Fungal Strains Confirms a Novel Fungal Genus in the Mucoromycota with divergent Burkholderia-like Endosymbiotic Bacteria.</title>
        <authorList>
            <person name="Stajich J.E."/>
            <person name="Macias A.M."/>
            <person name="Carter-House D."/>
            <person name="Lovett B."/>
            <person name="Kasson L.R."/>
            <person name="Berry K."/>
            <person name="Grigoriev I."/>
            <person name="Chang Y."/>
            <person name="Spatafora J."/>
            <person name="Kasson M.T."/>
        </authorList>
    </citation>
    <scope>NUCLEOTIDE SEQUENCE</scope>
    <source>
        <strain evidence="3">NRRL A-21654</strain>
    </source>
</reference>
<dbReference type="InterPro" id="IPR049450">
    <property type="entry name" value="ACOT8-like_C"/>
</dbReference>
<accession>A0A8H7EQD6</accession>
<protein>
    <recommendedName>
        <fullName evidence="5">Thioesterase family protein</fullName>
    </recommendedName>
</protein>
<dbReference type="InterPro" id="IPR029069">
    <property type="entry name" value="HotDog_dom_sf"/>
</dbReference>
<evidence type="ECO:0000259" key="1">
    <source>
        <dbReference type="Pfam" id="PF13622"/>
    </source>
</evidence>
<comment type="caution">
    <text evidence="3">The sequence shown here is derived from an EMBL/GenBank/DDBJ whole genome shotgun (WGS) entry which is preliminary data.</text>
</comment>
<evidence type="ECO:0000313" key="3">
    <source>
        <dbReference type="EMBL" id="KAF7728132.1"/>
    </source>
</evidence>
<feature type="domain" description="Acyl-CoA thioesterase-like N-terminal HotDog" evidence="1">
    <location>
        <begin position="37"/>
        <end position="99"/>
    </location>
</feature>